<evidence type="ECO:0000256" key="2">
    <source>
        <dbReference type="SAM" id="Phobius"/>
    </source>
</evidence>
<accession>A0A8H7ZX44</accession>
<name>A0A8H7ZX44_9FUNG</name>
<dbReference type="AlphaFoldDB" id="A0A8H7ZX44"/>
<feature type="non-terminal residue" evidence="3">
    <location>
        <position position="1"/>
    </location>
</feature>
<reference evidence="3 4" key="1">
    <citation type="journal article" name="Sci. Rep.">
        <title>Genome-scale phylogenetic analyses confirm Olpidium as the closest living zoosporic fungus to the non-flagellated, terrestrial fungi.</title>
        <authorList>
            <person name="Chang Y."/>
            <person name="Rochon D."/>
            <person name="Sekimoto S."/>
            <person name="Wang Y."/>
            <person name="Chovatia M."/>
            <person name="Sandor L."/>
            <person name="Salamov A."/>
            <person name="Grigoriev I.V."/>
            <person name="Stajich J.E."/>
            <person name="Spatafora J.W."/>
        </authorList>
    </citation>
    <scope>NUCLEOTIDE SEQUENCE [LARGE SCALE GENOMIC DNA]</scope>
    <source>
        <strain evidence="3">S191</strain>
    </source>
</reference>
<feature type="transmembrane region" description="Helical" evidence="2">
    <location>
        <begin position="25"/>
        <end position="43"/>
    </location>
</feature>
<keyword evidence="2" id="KW-1133">Transmembrane helix</keyword>
<keyword evidence="4" id="KW-1185">Reference proteome</keyword>
<dbReference type="Proteomes" id="UP000673691">
    <property type="component" value="Unassembled WGS sequence"/>
</dbReference>
<gene>
    <name evidence="3" type="ORF">BJ554DRAFT_7170</name>
</gene>
<comment type="caution">
    <text evidence="3">The sequence shown here is derived from an EMBL/GenBank/DDBJ whole genome shotgun (WGS) entry which is preliminary data.</text>
</comment>
<keyword evidence="2" id="KW-0472">Membrane</keyword>
<dbReference type="EMBL" id="JAEFCI010004790">
    <property type="protein sequence ID" value="KAG5460742.1"/>
    <property type="molecule type" value="Genomic_DNA"/>
</dbReference>
<protein>
    <submittedName>
        <fullName evidence="3">Uncharacterized protein</fullName>
    </submittedName>
</protein>
<evidence type="ECO:0000256" key="1">
    <source>
        <dbReference type="SAM" id="MobiDB-lite"/>
    </source>
</evidence>
<keyword evidence="2" id="KW-0812">Transmembrane</keyword>
<feature type="compositionally biased region" description="Basic and acidic residues" evidence="1">
    <location>
        <begin position="58"/>
        <end position="68"/>
    </location>
</feature>
<evidence type="ECO:0000313" key="3">
    <source>
        <dbReference type="EMBL" id="KAG5460742.1"/>
    </source>
</evidence>
<feature type="region of interest" description="Disordered" evidence="1">
    <location>
        <begin position="50"/>
        <end position="88"/>
    </location>
</feature>
<organism evidence="3 4">
    <name type="scientific">Olpidium bornovanus</name>
    <dbReference type="NCBI Taxonomy" id="278681"/>
    <lineage>
        <taxon>Eukaryota</taxon>
        <taxon>Fungi</taxon>
        <taxon>Fungi incertae sedis</taxon>
        <taxon>Olpidiomycota</taxon>
        <taxon>Olpidiomycotina</taxon>
        <taxon>Olpidiomycetes</taxon>
        <taxon>Olpidiales</taxon>
        <taxon>Olpidiaceae</taxon>
        <taxon>Olpidium</taxon>
    </lineage>
</organism>
<proteinExistence type="predicted"/>
<feature type="compositionally biased region" description="Basic residues" evidence="1">
    <location>
        <begin position="69"/>
        <end position="83"/>
    </location>
</feature>
<sequence length="144" mass="16419">CERVERARARARVRCGWVGRRFHRLYLSLSLSLPLFYFFFFSFSHEVDVDGQAGDIPRGPRGDGEREGKGRRHRPPAAPRRARGGVGLLEGGVGRVGLEHPCHRLLRRQDQGRPVARVETVPVNRGSARRFRSVEVTTLCRRLH</sequence>
<evidence type="ECO:0000313" key="4">
    <source>
        <dbReference type="Proteomes" id="UP000673691"/>
    </source>
</evidence>